<dbReference type="AlphaFoldDB" id="A0A8J3XIF9"/>
<dbReference type="GO" id="GO:0016491">
    <property type="term" value="F:oxidoreductase activity"/>
    <property type="evidence" value="ECO:0007669"/>
    <property type="project" value="InterPro"/>
</dbReference>
<dbReference type="GO" id="GO:0005886">
    <property type="term" value="C:plasma membrane"/>
    <property type="evidence" value="ECO:0007669"/>
    <property type="project" value="TreeGrafter"/>
</dbReference>
<organism evidence="3 4">
    <name type="scientific">Planotetraspora phitsanulokensis</name>
    <dbReference type="NCBI Taxonomy" id="575192"/>
    <lineage>
        <taxon>Bacteria</taxon>
        <taxon>Bacillati</taxon>
        <taxon>Actinomycetota</taxon>
        <taxon>Actinomycetes</taxon>
        <taxon>Streptosporangiales</taxon>
        <taxon>Streptosporangiaceae</taxon>
        <taxon>Planotetraspora</taxon>
    </lineage>
</organism>
<dbReference type="PANTHER" id="PTHR39428:SF1">
    <property type="entry name" value="F420H(2)-DEPENDENT QUINONE REDUCTASE RV1261C"/>
    <property type="match status" value="1"/>
</dbReference>
<dbReference type="InterPro" id="IPR012349">
    <property type="entry name" value="Split_barrel_FMN-bd"/>
</dbReference>
<protein>
    <submittedName>
        <fullName evidence="3">Nitroreductase</fullName>
    </submittedName>
</protein>
<comment type="caution">
    <text evidence="3">The sequence shown here is derived from an EMBL/GenBank/DDBJ whole genome shotgun (WGS) entry which is preliminary data.</text>
</comment>
<gene>
    <name evidence="3" type="ORF">Pph01_58840</name>
</gene>
<evidence type="ECO:0000313" key="4">
    <source>
        <dbReference type="Proteomes" id="UP000622547"/>
    </source>
</evidence>
<proteinExistence type="inferred from homology"/>
<dbReference type="SUPFAM" id="SSF50475">
    <property type="entry name" value="FMN-binding split barrel"/>
    <property type="match status" value="1"/>
</dbReference>
<dbReference type="InterPro" id="IPR004378">
    <property type="entry name" value="F420H2_quin_Rdtase"/>
</dbReference>
<dbReference type="EMBL" id="BOOP01000029">
    <property type="protein sequence ID" value="GII40881.1"/>
    <property type="molecule type" value="Genomic_DNA"/>
</dbReference>
<accession>A0A8J3XIF9</accession>
<evidence type="ECO:0000313" key="3">
    <source>
        <dbReference type="EMBL" id="GII40881.1"/>
    </source>
</evidence>
<sequence length="136" mass="15482">MSKMLFGKEHVERYIATDGEEGHDWRGTTVAILTTTGRKSGEKRSTPLIYQPYGNAYLLVASHGGAPEHPLWYKNLVADPDVELQVKGDRFKARARTATPEERPDMWRTMTATWPDYDAYTTKTSREIPVVVIERV</sequence>
<dbReference type="Gene3D" id="2.30.110.10">
    <property type="entry name" value="Electron Transport, Fmn-binding Protein, Chain A"/>
    <property type="match status" value="1"/>
</dbReference>
<dbReference type="NCBIfam" id="TIGR00026">
    <property type="entry name" value="hi_GC_TIGR00026"/>
    <property type="match status" value="1"/>
</dbReference>
<name>A0A8J3XIF9_9ACTN</name>
<dbReference type="Proteomes" id="UP000622547">
    <property type="component" value="Unassembled WGS sequence"/>
</dbReference>
<dbReference type="PANTHER" id="PTHR39428">
    <property type="entry name" value="F420H(2)-DEPENDENT QUINONE REDUCTASE RV1261C"/>
    <property type="match status" value="1"/>
</dbReference>
<dbReference type="GO" id="GO:0070967">
    <property type="term" value="F:coenzyme F420 binding"/>
    <property type="evidence" value="ECO:0007669"/>
    <property type="project" value="TreeGrafter"/>
</dbReference>
<reference evidence="3 4" key="1">
    <citation type="submission" date="2021-01" db="EMBL/GenBank/DDBJ databases">
        <title>Whole genome shotgun sequence of Planotetraspora phitsanulokensis NBRC 104273.</title>
        <authorList>
            <person name="Komaki H."/>
            <person name="Tamura T."/>
        </authorList>
    </citation>
    <scope>NUCLEOTIDE SEQUENCE [LARGE SCALE GENOMIC DNA]</scope>
    <source>
        <strain evidence="3 4">NBRC 104273</strain>
    </source>
</reference>
<evidence type="ECO:0000256" key="1">
    <source>
        <dbReference type="ARBA" id="ARBA00008710"/>
    </source>
</evidence>
<comment type="similarity">
    <text evidence="1">Belongs to the F420H(2)-dependent quinone reductase family.</text>
</comment>
<evidence type="ECO:0000256" key="2">
    <source>
        <dbReference type="ARBA" id="ARBA00049106"/>
    </source>
</evidence>
<dbReference type="Pfam" id="PF04075">
    <property type="entry name" value="F420H2_quin_red"/>
    <property type="match status" value="1"/>
</dbReference>
<comment type="catalytic activity">
    <reaction evidence="2">
        <text>oxidized coenzyme F420-(gamma-L-Glu)(n) + a quinol + H(+) = reduced coenzyme F420-(gamma-L-Glu)(n) + a quinone</text>
        <dbReference type="Rhea" id="RHEA:39663"/>
        <dbReference type="Rhea" id="RHEA-COMP:12939"/>
        <dbReference type="Rhea" id="RHEA-COMP:14378"/>
        <dbReference type="ChEBI" id="CHEBI:15378"/>
        <dbReference type="ChEBI" id="CHEBI:24646"/>
        <dbReference type="ChEBI" id="CHEBI:132124"/>
        <dbReference type="ChEBI" id="CHEBI:133980"/>
        <dbReference type="ChEBI" id="CHEBI:139511"/>
    </reaction>
</comment>
<keyword evidence="4" id="KW-1185">Reference proteome</keyword>